<dbReference type="Pfam" id="PF00512">
    <property type="entry name" value="HisKA"/>
    <property type="match status" value="1"/>
</dbReference>
<evidence type="ECO:0000259" key="12">
    <source>
        <dbReference type="PROSITE" id="PS50110"/>
    </source>
</evidence>
<keyword evidence="5" id="KW-0547">Nucleotide-binding</keyword>
<evidence type="ECO:0000256" key="3">
    <source>
        <dbReference type="ARBA" id="ARBA00022553"/>
    </source>
</evidence>
<keyword evidence="10" id="KW-1133">Transmembrane helix</keyword>
<dbReference type="InterPro" id="IPR003661">
    <property type="entry name" value="HisK_dim/P_dom"/>
</dbReference>
<organism evidence="13 14">
    <name type="scientific">Roseiconus lacunae</name>
    <dbReference type="NCBI Taxonomy" id="2605694"/>
    <lineage>
        <taxon>Bacteria</taxon>
        <taxon>Pseudomonadati</taxon>
        <taxon>Planctomycetota</taxon>
        <taxon>Planctomycetia</taxon>
        <taxon>Pirellulales</taxon>
        <taxon>Pirellulaceae</taxon>
        <taxon>Roseiconus</taxon>
    </lineage>
</organism>
<dbReference type="PANTHER" id="PTHR43065:SF46">
    <property type="entry name" value="C4-DICARBOXYLATE TRANSPORT SENSOR PROTEIN DCTB"/>
    <property type="match status" value="1"/>
</dbReference>
<feature type="transmembrane region" description="Helical" evidence="10">
    <location>
        <begin position="506"/>
        <end position="530"/>
    </location>
</feature>
<dbReference type="SMART" id="SM00387">
    <property type="entry name" value="HATPase_c"/>
    <property type="match status" value="1"/>
</dbReference>
<reference evidence="13 14" key="1">
    <citation type="submission" date="2023-06" db="EMBL/GenBank/DDBJ databases">
        <title>Roseiconus lacunae JC819 isolated from Gulf of Mannar region, Tamil Nadu.</title>
        <authorList>
            <person name="Pk S."/>
            <person name="Ch S."/>
            <person name="Ch V.R."/>
        </authorList>
    </citation>
    <scope>NUCLEOTIDE SEQUENCE [LARGE SCALE GENOMIC DNA]</scope>
    <source>
        <strain evidence="13 14">JC819</strain>
    </source>
</reference>
<dbReference type="SMART" id="SM00448">
    <property type="entry name" value="REC"/>
    <property type="match status" value="1"/>
</dbReference>
<dbReference type="PROSITE" id="PS50110">
    <property type="entry name" value="RESPONSE_REGULATORY"/>
    <property type="match status" value="1"/>
</dbReference>
<evidence type="ECO:0000313" key="14">
    <source>
        <dbReference type="Proteomes" id="UP001239462"/>
    </source>
</evidence>
<evidence type="ECO:0000256" key="7">
    <source>
        <dbReference type="ARBA" id="ARBA00022840"/>
    </source>
</evidence>
<evidence type="ECO:0000256" key="4">
    <source>
        <dbReference type="ARBA" id="ARBA00022679"/>
    </source>
</evidence>
<feature type="domain" description="Histidine kinase" evidence="11">
    <location>
        <begin position="561"/>
        <end position="777"/>
    </location>
</feature>
<dbReference type="Gene3D" id="3.30.565.10">
    <property type="entry name" value="Histidine kinase-like ATPase, C-terminal domain"/>
    <property type="match status" value="1"/>
</dbReference>
<evidence type="ECO:0000256" key="8">
    <source>
        <dbReference type="ARBA" id="ARBA00023012"/>
    </source>
</evidence>
<dbReference type="CDD" id="cd00082">
    <property type="entry name" value="HisKA"/>
    <property type="match status" value="1"/>
</dbReference>
<dbReference type="Pfam" id="PF00072">
    <property type="entry name" value="Response_reg"/>
    <property type="match status" value="1"/>
</dbReference>
<keyword evidence="10" id="KW-0472">Membrane</keyword>
<dbReference type="GO" id="GO:0005524">
    <property type="term" value="F:ATP binding"/>
    <property type="evidence" value="ECO:0007669"/>
    <property type="project" value="UniProtKB-KW"/>
</dbReference>
<dbReference type="InterPro" id="IPR021133">
    <property type="entry name" value="HEAT_type_2"/>
</dbReference>
<proteinExistence type="predicted"/>
<comment type="caution">
    <text evidence="13">The sequence shown here is derived from an EMBL/GenBank/DDBJ whole genome shotgun (WGS) entry which is preliminary data.</text>
</comment>
<dbReference type="SUPFAM" id="SSF47384">
    <property type="entry name" value="Homodimeric domain of signal transducing histidine kinase"/>
    <property type="match status" value="1"/>
</dbReference>
<dbReference type="InterPro" id="IPR001789">
    <property type="entry name" value="Sig_transdc_resp-reg_receiver"/>
</dbReference>
<dbReference type="Proteomes" id="UP001239462">
    <property type="component" value="Unassembled WGS sequence"/>
</dbReference>
<comment type="catalytic activity">
    <reaction evidence="1">
        <text>ATP + protein L-histidine = ADP + protein N-phospho-L-histidine.</text>
        <dbReference type="EC" id="2.7.13.3"/>
    </reaction>
</comment>
<dbReference type="PRINTS" id="PR00344">
    <property type="entry name" value="BCTRLSENSOR"/>
</dbReference>
<feature type="modified residue" description="4-aspartylphosphate" evidence="9">
    <location>
        <position position="879"/>
    </location>
</feature>
<accession>A0ABT7PQV1</accession>
<evidence type="ECO:0000256" key="6">
    <source>
        <dbReference type="ARBA" id="ARBA00022777"/>
    </source>
</evidence>
<dbReference type="InterPro" id="IPR011006">
    <property type="entry name" value="CheY-like_superfamily"/>
</dbReference>
<evidence type="ECO:0000313" key="13">
    <source>
        <dbReference type="EMBL" id="MDM4018716.1"/>
    </source>
</evidence>
<keyword evidence="8" id="KW-0902">Two-component regulatory system</keyword>
<evidence type="ECO:0000256" key="2">
    <source>
        <dbReference type="ARBA" id="ARBA00012438"/>
    </source>
</evidence>
<keyword evidence="3 9" id="KW-0597">Phosphoprotein</keyword>
<dbReference type="InterPro" id="IPR036097">
    <property type="entry name" value="HisK_dim/P_sf"/>
</dbReference>
<dbReference type="InterPro" id="IPR003594">
    <property type="entry name" value="HATPase_dom"/>
</dbReference>
<gene>
    <name evidence="13" type="ORF">QTN89_24900</name>
</gene>
<evidence type="ECO:0000259" key="11">
    <source>
        <dbReference type="PROSITE" id="PS50109"/>
    </source>
</evidence>
<dbReference type="EC" id="2.7.13.3" evidence="2"/>
<evidence type="ECO:0000256" key="9">
    <source>
        <dbReference type="PROSITE-ProRule" id="PRU00169"/>
    </source>
</evidence>
<keyword evidence="4" id="KW-0808">Transferase</keyword>
<protein>
    <recommendedName>
        <fullName evidence="2">histidine kinase</fullName>
        <ecNumber evidence="2">2.7.13.3</ecNumber>
    </recommendedName>
</protein>
<dbReference type="SUPFAM" id="SSF55874">
    <property type="entry name" value="ATPase domain of HSP90 chaperone/DNA topoisomerase II/histidine kinase"/>
    <property type="match status" value="1"/>
</dbReference>
<keyword evidence="6" id="KW-0418">Kinase</keyword>
<dbReference type="SUPFAM" id="SSF52172">
    <property type="entry name" value="CheY-like"/>
    <property type="match status" value="1"/>
</dbReference>
<evidence type="ECO:0000256" key="1">
    <source>
        <dbReference type="ARBA" id="ARBA00000085"/>
    </source>
</evidence>
<evidence type="ECO:0000256" key="5">
    <source>
        <dbReference type="ARBA" id="ARBA00022741"/>
    </source>
</evidence>
<dbReference type="Gene3D" id="3.40.50.2300">
    <property type="match status" value="1"/>
</dbReference>
<evidence type="ECO:0000256" key="10">
    <source>
        <dbReference type="SAM" id="Phobius"/>
    </source>
</evidence>
<sequence>MMRSLRIACRWCCKRKSHCPWFGCLRYHKKQGSKARVDSGSSASLLFRLACLIAAWLVVASSLAPTRAYAQASAATSDQTFREGTSSSESTPSGGTNQLVATNLGQVASYYGHPTLSRVPVDIEASVNLWDHRTSDLFIEDQFDAIYIAATEKAFAVYPRLAPGTKIRVRGHLDVDDFFISADTIDVLDKQELKTSAPVILSELELGEFWSHYVRAEGELTELARMGSHWKALCGINDREFVIRRRDESSYFDWDRYLHRTVIATGTLSCEIDADGNPTRYFFQTNEADPPLALAAESTRQGPTTLPTEPTSIATVLQLPVGNRPVLIRGQVTEVVPNRHYLLEQDGNHLLVRSNIIQSAMVGNAVDAYVYQSGPNTFCNLYVLSRGQQSMPPPLTDVRQVDVNHLPLRVRLRGTLVTSHRAGNHSYLTLRDQGVDFVAKIDSVMSNLESLALPTARELSVSGTAVPVSGNAIASGGDVHPAFVIEVPSMTEIHVTARWWQFSPSIAIASLTIVAIACTVGMICFATLWLRLQRAADDNRNLQFQLVQSQKLDAIGRLTSGVAHDFNNLLTGIASNLELLQRSSNQPASESAENLRSAIRCTQQASRLVRSLLGFARQTKVELLPGDINRTVEETALLARSTFTKNITVTTKLAQNIPRCRFDQAQLGQVLLNLCFNAKDAYDGQRGTITIETQYQTDGNQGPGFAVIRCHDDGMGIAPEIRPRIFEPFFTTKKVGAGTGLGLSLSYGIVKQHHGTIECDSKVESGTTFTIRIPVMDQCDHPANAQSNQRSSSPQTIRRTDVAASPLIPDSHHLSETTDGHSDVMPSLHVMLVDDDHEVRRAAMLSLETLGHRVTPAVDGADAMSQLRNGLRPDVVLLDLIMPQVSGAETLERMKEHDQSLPVIICSGVINEVDERLEGCLARPDACIAKPFRLAYLDETLNQVCERTRIEQSPVS</sequence>
<keyword evidence="14" id="KW-1185">Reference proteome</keyword>
<dbReference type="RefSeq" id="WP_289166626.1">
    <property type="nucleotide sequence ID" value="NZ_JASZZN010000025.1"/>
</dbReference>
<dbReference type="Gene3D" id="1.10.287.130">
    <property type="match status" value="1"/>
</dbReference>
<name>A0ABT7PQV1_9BACT</name>
<dbReference type="InterPro" id="IPR036890">
    <property type="entry name" value="HATPase_C_sf"/>
</dbReference>
<dbReference type="Pfam" id="PF02518">
    <property type="entry name" value="HATPase_c"/>
    <property type="match status" value="1"/>
</dbReference>
<dbReference type="CDD" id="cd00156">
    <property type="entry name" value="REC"/>
    <property type="match status" value="1"/>
</dbReference>
<keyword evidence="10" id="KW-0812">Transmembrane</keyword>
<dbReference type="PROSITE" id="PS50109">
    <property type="entry name" value="HIS_KIN"/>
    <property type="match status" value="1"/>
</dbReference>
<feature type="domain" description="Response regulatory" evidence="12">
    <location>
        <begin position="829"/>
        <end position="945"/>
    </location>
</feature>
<keyword evidence="7 13" id="KW-0067">ATP-binding</keyword>
<dbReference type="InterPro" id="IPR004358">
    <property type="entry name" value="Sig_transdc_His_kin-like_C"/>
</dbReference>
<dbReference type="PANTHER" id="PTHR43065">
    <property type="entry name" value="SENSOR HISTIDINE KINASE"/>
    <property type="match status" value="1"/>
</dbReference>
<dbReference type="EMBL" id="JASZZN010000025">
    <property type="protein sequence ID" value="MDM4018716.1"/>
    <property type="molecule type" value="Genomic_DNA"/>
</dbReference>
<dbReference type="InterPro" id="IPR005467">
    <property type="entry name" value="His_kinase_dom"/>
</dbReference>
<dbReference type="SMART" id="SM00388">
    <property type="entry name" value="HisKA"/>
    <property type="match status" value="1"/>
</dbReference>
<dbReference type="PROSITE" id="PS50077">
    <property type="entry name" value="HEAT_REPEAT"/>
    <property type="match status" value="1"/>
</dbReference>